<keyword evidence="1" id="KW-0732">Signal</keyword>
<evidence type="ECO:0000313" key="2">
    <source>
        <dbReference type="EMBL" id="TKR69800.1"/>
    </source>
</evidence>
<dbReference type="EMBL" id="AZBU02000007">
    <property type="protein sequence ID" value="TKR69800.1"/>
    <property type="molecule type" value="Genomic_DNA"/>
</dbReference>
<dbReference type="Proteomes" id="UP000298663">
    <property type="component" value="Unassembled WGS sequence"/>
</dbReference>
<proteinExistence type="predicted"/>
<dbReference type="AlphaFoldDB" id="A0A4U5MK66"/>
<evidence type="ECO:0000256" key="1">
    <source>
        <dbReference type="SAM" id="SignalP"/>
    </source>
</evidence>
<gene>
    <name evidence="2" type="ORF">L596_021905</name>
</gene>
<evidence type="ECO:0000313" key="3">
    <source>
        <dbReference type="Proteomes" id="UP000298663"/>
    </source>
</evidence>
<feature type="chain" id="PRO_5020473874" evidence="1">
    <location>
        <begin position="22"/>
        <end position="95"/>
    </location>
</feature>
<sequence length="95" mass="10524">MPGVNLFVLILALIVASVGVAQSLPAFAVDTLNNSDLKAFIGDPVWNLRLKSLIEEELQRRFAFEPDYAYFADSFNNIDMPAKRYSRIGGTIVMG</sequence>
<name>A0A4U5MK66_STECR</name>
<feature type="signal peptide" evidence="1">
    <location>
        <begin position="1"/>
        <end position="21"/>
    </location>
</feature>
<reference evidence="2 3" key="2">
    <citation type="journal article" date="2019" name="G3 (Bethesda)">
        <title>Hybrid Assembly of the Genome of the Entomopathogenic Nematode Steinernema carpocapsae Identifies the X-Chromosome.</title>
        <authorList>
            <person name="Serra L."/>
            <person name="Macchietto M."/>
            <person name="Macias-Munoz A."/>
            <person name="McGill C.J."/>
            <person name="Rodriguez I.M."/>
            <person name="Rodriguez B."/>
            <person name="Murad R."/>
            <person name="Mortazavi A."/>
        </authorList>
    </citation>
    <scope>NUCLEOTIDE SEQUENCE [LARGE SCALE GENOMIC DNA]</scope>
    <source>
        <strain evidence="2 3">ALL</strain>
    </source>
</reference>
<accession>A0A4U5MK66</accession>
<protein>
    <submittedName>
        <fullName evidence="2">Uncharacterized protein</fullName>
    </submittedName>
</protein>
<comment type="caution">
    <text evidence="2">The sequence shown here is derived from an EMBL/GenBank/DDBJ whole genome shotgun (WGS) entry which is preliminary data.</text>
</comment>
<keyword evidence="3" id="KW-1185">Reference proteome</keyword>
<reference evidence="2 3" key="1">
    <citation type="journal article" date="2015" name="Genome Biol.">
        <title>Comparative genomics of Steinernema reveals deeply conserved gene regulatory networks.</title>
        <authorList>
            <person name="Dillman A.R."/>
            <person name="Macchietto M."/>
            <person name="Porter C.F."/>
            <person name="Rogers A."/>
            <person name="Williams B."/>
            <person name="Antoshechkin I."/>
            <person name="Lee M.M."/>
            <person name="Goodwin Z."/>
            <person name="Lu X."/>
            <person name="Lewis E.E."/>
            <person name="Goodrich-Blair H."/>
            <person name="Stock S.P."/>
            <person name="Adams B.J."/>
            <person name="Sternberg P.W."/>
            <person name="Mortazavi A."/>
        </authorList>
    </citation>
    <scope>NUCLEOTIDE SEQUENCE [LARGE SCALE GENOMIC DNA]</scope>
    <source>
        <strain evidence="2 3">ALL</strain>
    </source>
</reference>
<organism evidence="2 3">
    <name type="scientific">Steinernema carpocapsae</name>
    <name type="common">Entomopathogenic nematode</name>
    <dbReference type="NCBI Taxonomy" id="34508"/>
    <lineage>
        <taxon>Eukaryota</taxon>
        <taxon>Metazoa</taxon>
        <taxon>Ecdysozoa</taxon>
        <taxon>Nematoda</taxon>
        <taxon>Chromadorea</taxon>
        <taxon>Rhabditida</taxon>
        <taxon>Tylenchina</taxon>
        <taxon>Panagrolaimomorpha</taxon>
        <taxon>Strongyloidoidea</taxon>
        <taxon>Steinernematidae</taxon>
        <taxon>Steinernema</taxon>
    </lineage>
</organism>